<dbReference type="RefSeq" id="WP_006963614.1">
    <property type="nucleotide sequence ID" value="NZ_APJX01000001.1"/>
</dbReference>
<dbReference type="NCBIfam" id="TIGR00061">
    <property type="entry name" value="L21"/>
    <property type="match status" value="1"/>
</dbReference>
<organism evidence="8 9">
    <name type="scientific">Desulfotignum phosphitoxidans DSM 13687</name>
    <dbReference type="NCBI Taxonomy" id="1286635"/>
    <lineage>
        <taxon>Bacteria</taxon>
        <taxon>Pseudomonadati</taxon>
        <taxon>Thermodesulfobacteriota</taxon>
        <taxon>Desulfobacteria</taxon>
        <taxon>Desulfobacterales</taxon>
        <taxon>Desulfobacteraceae</taxon>
        <taxon>Desulfotignum</taxon>
    </lineage>
</organism>
<dbReference type="GO" id="GO:0003735">
    <property type="term" value="F:structural constituent of ribosome"/>
    <property type="evidence" value="ECO:0007669"/>
    <property type="project" value="InterPro"/>
</dbReference>
<evidence type="ECO:0000256" key="2">
    <source>
        <dbReference type="ARBA" id="ARBA00022730"/>
    </source>
</evidence>
<dbReference type="AlphaFoldDB" id="S0G584"/>
<evidence type="ECO:0000256" key="4">
    <source>
        <dbReference type="ARBA" id="ARBA00022980"/>
    </source>
</evidence>
<dbReference type="Proteomes" id="UP000014216">
    <property type="component" value="Unassembled WGS sequence"/>
</dbReference>
<dbReference type="OrthoDB" id="9813334at2"/>
<dbReference type="GO" id="GO:0005737">
    <property type="term" value="C:cytoplasm"/>
    <property type="evidence" value="ECO:0007669"/>
    <property type="project" value="UniProtKB-ARBA"/>
</dbReference>
<dbReference type="PATRIC" id="fig|1286635.3.peg.149"/>
<dbReference type="InterPro" id="IPR036164">
    <property type="entry name" value="bL21-like_sf"/>
</dbReference>
<dbReference type="HAMAP" id="MF_01363">
    <property type="entry name" value="Ribosomal_bL21"/>
    <property type="match status" value="1"/>
</dbReference>
<name>S0G584_9BACT</name>
<dbReference type="PANTHER" id="PTHR21349:SF0">
    <property type="entry name" value="LARGE RIBOSOMAL SUBUNIT PROTEIN BL21M"/>
    <property type="match status" value="1"/>
</dbReference>
<keyword evidence="5 6" id="KW-0687">Ribonucleoprotein</keyword>
<keyword evidence="9" id="KW-1185">Reference proteome</keyword>
<evidence type="ECO:0000256" key="7">
    <source>
        <dbReference type="RuleBase" id="RU000562"/>
    </source>
</evidence>
<evidence type="ECO:0000256" key="1">
    <source>
        <dbReference type="ARBA" id="ARBA00008563"/>
    </source>
</evidence>
<comment type="function">
    <text evidence="6 7">This protein binds to 23S rRNA in the presence of protein L20.</text>
</comment>
<reference evidence="8 9" key="1">
    <citation type="journal article" date="2013" name="Genome Announc.">
        <title>Draft Genome Sequence of Desulfotignum phosphitoxidans DSM 13687 Strain FiPS-3.</title>
        <authorList>
            <person name="Poehlein A."/>
            <person name="Daniel R."/>
            <person name="Simeonova D.D."/>
        </authorList>
    </citation>
    <scope>NUCLEOTIDE SEQUENCE [LARGE SCALE GENOMIC DNA]</scope>
    <source>
        <strain evidence="8 9">DSM 13687</strain>
    </source>
</reference>
<dbReference type="SUPFAM" id="SSF141091">
    <property type="entry name" value="L21p-like"/>
    <property type="match status" value="1"/>
</dbReference>
<comment type="caution">
    <text evidence="8">The sequence shown here is derived from an EMBL/GenBank/DDBJ whole genome shotgun (WGS) entry which is preliminary data.</text>
</comment>
<sequence>MYAVIRTGGKQYKVQENQILKVEKLAGTEGSEIEFNDVLLYSDGETITPGNPVVENAVVRAHVVEQGRDKKQLVFKYKRRKGYRKMQGHRQHYTQIKIASISV</sequence>
<dbReference type="PANTHER" id="PTHR21349">
    <property type="entry name" value="50S RIBOSOMAL PROTEIN L21"/>
    <property type="match status" value="1"/>
</dbReference>
<accession>S0G584</accession>
<keyword evidence="3 6" id="KW-0694">RNA-binding</keyword>
<dbReference type="GO" id="GO:0005840">
    <property type="term" value="C:ribosome"/>
    <property type="evidence" value="ECO:0007669"/>
    <property type="project" value="UniProtKB-KW"/>
</dbReference>
<evidence type="ECO:0000313" key="8">
    <source>
        <dbReference type="EMBL" id="EMS80999.1"/>
    </source>
</evidence>
<evidence type="ECO:0000256" key="3">
    <source>
        <dbReference type="ARBA" id="ARBA00022884"/>
    </source>
</evidence>
<protein>
    <recommendedName>
        <fullName evidence="6">Large ribosomal subunit protein bL21</fullName>
    </recommendedName>
</protein>
<evidence type="ECO:0000313" key="9">
    <source>
        <dbReference type="Proteomes" id="UP000014216"/>
    </source>
</evidence>
<comment type="similarity">
    <text evidence="1 6 7">Belongs to the bacterial ribosomal protein bL21 family.</text>
</comment>
<dbReference type="Pfam" id="PF00829">
    <property type="entry name" value="Ribosomal_L21p"/>
    <property type="match status" value="1"/>
</dbReference>
<evidence type="ECO:0000256" key="6">
    <source>
        <dbReference type="HAMAP-Rule" id="MF_01363"/>
    </source>
</evidence>
<dbReference type="GO" id="GO:0019843">
    <property type="term" value="F:rRNA binding"/>
    <property type="evidence" value="ECO:0007669"/>
    <property type="project" value="UniProtKB-UniRule"/>
</dbReference>
<dbReference type="InterPro" id="IPR028909">
    <property type="entry name" value="bL21-like"/>
</dbReference>
<dbReference type="EMBL" id="APJX01000001">
    <property type="protein sequence ID" value="EMS80999.1"/>
    <property type="molecule type" value="Genomic_DNA"/>
</dbReference>
<keyword evidence="4 6" id="KW-0689">Ribosomal protein</keyword>
<dbReference type="GO" id="GO:0006412">
    <property type="term" value="P:translation"/>
    <property type="evidence" value="ECO:0007669"/>
    <property type="project" value="UniProtKB-UniRule"/>
</dbReference>
<gene>
    <name evidence="6 8" type="primary">rplU</name>
    <name evidence="8" type="ORF">Dpo_1c01300</name>
</gene>
<keyword evidence="2 6" id="KW-0699">rRNA-binding</keyword>
<comment type="subunit">
    <text evidence="6">Part of the 50S ribosomal subunit. Contacts protein L20.</text>
</comment>
<proteinExistence type="inferred from homology"/>
<dbReference type="GO" id="GO:1990904">
    <property type="term" value="C:ribonucleoprotein complex"/>
    <property type="evidence" value="ECO:0007669"/>
    <property type="project" value="UniProtKB-KW"/>
</dbReference>
<evidence type="ECO:0000256" key="5">
    <source>
        <dbReference type="ARBA" id="ARBA00023274"/>
    </source>
</evidence>
<dbReference type="InterPro" id="IPR001787">
    <property type="entry name" value="Ribosomal_bL21"/>
</dbReference>